<evidence type="ECO:0000256" key="2">
    <source>
        <dbReference type="ARBA" id="ARBA00005427"/>
    </source>
</evidence>
<dbReference type="InterPro" id="IPR001394">
    <property type="entry name" value="Peptidase_C19_UCH"/>
</dbReference>
<evidence type="ECO:0000256" key="7">
    <source>
        <dbReference type="ARBA" id="ARBA00022807"/>
    </source>
</evidence>
<evidence type="ECO:0000256" key="5">
    <source>
        <dbReference type="ARBA" id="ARBA00022786"/>
    </source>
</evidence>
<keyword evidence="6" id="KW-0378">Hydrolase</keyword>
<dbReference type="InterPro" id="IPR050164">
    <property type="entry name" value="Peptidase_C19"/>
</dbReference>
<protein>
    <recommendedName>
        <fullName evidence="3">ubiquitinyl hydrolase 1</fullName>
        <ecNumber evidence="3">3.4.19.12</ecNumber>
    </recommendedName>
</protein>
<comment type="catalytic activity">
    <reaction evidence="1">
        <text>Thiol-dependent hydrolysis of ester, thioester, amide, peptide and isopeptide bonds formed by the C-terminal Gly of ubiquitin (a 76-residue protein attached to proteins as an intracellular targeting signal).</text>
        <dbReference type="EC" id="3.4.19.12"/>
    </reaction>
</comment>
<dbReference type="Gene3D" id="3.90.70.10">
    <property type="entry name" value="Cysteine proteinases"/>
    <property type="match status" value="1"/>
</dbReference>
<dbReference type="GO" id="GO:0005634">
    <property type="term" value="C:nucleus"/>
    <property type="evidence" value="ECO:0007669"/>
    <property type="project" value="TreeGrafter"/>
</dbReference>
<keyword evidence="10" id="KW-1185">Reference proteome</keyword>
<evidence type="ECO:0000256" key="1">
    <source>
        <dbReference type="ARBA" id="ARBA00000707"/>
    </source>
</evidence>
<comment type="caution">
    <text evidence="9">The sequence shown here is derived from an EMBL/GenBank/DDBJ whole genome shotgun (WGS) entry which is preliminary data.</text>
</comment>
<dbReference type="AlphaFoldDB" id="A0A9D4PN08"/>
<proteinExistence type="inferred from homology"/>
<gene>
    <name evidence="9" type="ORF">HPB52_015205</name>
</gene>
<evidence type="ECO:0000256" key="6">
    <source>
        <dbReference type="ARBA" id="ARBA00022801"/>
    </source>
</evidence>
<dbReference type="VEuPathDB" id="VectorBase:RSAN_034977"/>
<evidence type="ECO:0000256" key="4">
    <source>
        <dbReference type="ARBA" id="ARBA00022670"/>
    </source>
</evidence>
<keyword evidence="7" id="KW-0788">Thiol protease</keyword>
<evidence type="ECO:0000313" key="10">
    <source>
        <dbReference type="Proteomes" id="UP000821837"/>
    </source>
</evidence>
<keyword evidence="5" id="KW-0833">Ubl conjugation pathway</keyword>
<evidence type="ECO:0000313" key="9">
    <source>
        <dbReference type="EMBL" id="KAH7947695.1"/>
    </source>
</evidence>
<dbReference type="SUPFAM" id="SSF54001">
    <property type="entry name" value="Cysteine proteinases"/>
    <property type="match status" value="1"/>
</dbReference>
<comment type="similarity">
    <text evidence="2">Belongs to the peptidase C19 family. USP10 subfamily.</text>
</comment>
<name>A0A9D4PN08_RHISA</name>
<dbReference type="GO" id="GO:0016579">
    <property type="term" value="P:protein deubiquitination"/>
    <property type="evidence" value="ECO:0007669"/>
    <property type="project" value="InterPro"/>
</dbReference>
<dbReference type="GO" id="GO:0006508">
    <property type="term" value="P:proteolysis"/>
    <property type="evidence" value="ECO:0007669"/>
    <property type="project" value="UniProtKB-KW"/>
</dbReference>
<dbReference type="InterPro" id="IPR028889">
    <property type="entry name" value="USP"/>
</dbReference>
<evidence type="ECO:0000256" key="3">
    <source>
        <dbReference type="ARBA" id="ARBA00012759"/>
    </source>
</evidence>
<reference evidence="9" key="1">
    <citation type="journal article" date="2020" name="Cell">
        <title>Large-Scale Comparative Analyses of Tick Genomes Elucidate Their Genetic Diversity and Vector Capacities.</title>
        <authorList>
            <consortium name="Tick Genome and Microbiome Consortium (TIGMIC)"/>
            <person name="Jia N."/>
            <person name="Wang J."/>
            <person name="Shi W."/>
            <person name="Du L."/>
            <person name="Sun Y."/>
            <person name="Zhan W."/>
            <person name="Jiang J.F."/>
            <person name="Wang Q."/>
            <person name="Zhang B."/>
            <person name="Ji P."/>
            <person name="Bell-Sakyi L."/>
            <person name="Cui X.M."/>
            <person name="Yuan T.T."/>
            <person name="Jiang B.G."/>
            <person name="Yang W.F."/>
            <person name="Lam T.T."/>
            <person name="Chang Q.C."/>
            <person name="Ding S.J."/>
            <person name="Wang X.J."/>
            <person name="Zhu J.G."/>
            <person name="Ruan X.D."/>
            <person name="Zhao L."/>
            <person name="Wei J.T."/>
            <person name="Ye R.Z."/>
            <person name="Que T.C."/>
            <person name="Du C.H."/>
            <person name="Zhou Y.H."/>
            <person name="Cheng J.X."/>
            <person name="Dai P.F."/>
            <person name="Guo W.B."/>
            <person name="Han X.H."/>
            <person name="Huang E.J."/>
            <person name="Li L.F."/>
            <person name="Wei W."/>
            <person name="Gao Y.C."/>
            <person name="Liu J.Z."/>
            <person name="Shao H.Z."/>
            <person name="Wang X."/>
            <person name="Wang C.C."/>
            <person name="Yang T.C."/>
            <person name="Huo Q.B."/>
            <person name="Li W."/>
            <person name="Chen H.Y."/>
            <person name="Chen S.E."/>
            <person name="Zhou L.G."/>
            <person name="Ni X.B."/>
            <person name="Tian J.H."/>
            <person name="Sheng Y."/>
            <person name="Liu T."/>
            <person name="Pan Y.S."/>
            <person name="Xia L.Y."/>
            <person name="Li J."/>
            <person name="Zhao F."/>
            <person name="Cao W.C."/>
        </authorList>
    </citation>
    <scope>NUCLEOTIDE SEQUENCE</scope>
    <source>
        <strain evidence="9">Rsan-2018</strain>
    </source>
</reference>
<dbReference type="EMBL" id="JABSTV010001252">
    <property type="protein sequence ID" value="KAH7947695.1"/>
    <property type="molecule type" value="Genomic_DNA"/>
</dbReference>
<feature type="domain" description="USP" evidence="8">
    <location>
        <begin position="6"/>
        <end position="370"/>
    </location>
</feature>
<evidence type="ECO:0000259" key="8">
    <source>
        <dbReference type="PROSITE" id="PS50235"/>
    </source>
</evidence>
<accession>A0A9D4PN08</accession>
<dbReference type="InterPro" id="IPR038765">
    <property type="entry name" value="Papain-like_cys_pep_sf"/>
</dbReference>
<dbReference type="PROSITE" id="PS50235">
    <property type="entry name" value="USP_3"/>
    <property type="match status" value="1"/>
</dbReference>
<dbReference type="CDD" id="cd02257">
    <property type="entry name" value="Peptidase_C19"/>
    <property type="match status" value="1"/>
</dbReference>
<dbReference type="GO" id="GO:0005829">
    <property type="term" value="C:cytosol"/>
    <property type="evidence" value="ECO:0007669"/>
    <property type="project" value="TreeGrafter"/>
</dbReference>
<dbReference type="PANTHER" id="PTHR24006">
    <property type="entry name" value="UBIQUITIN CARBOXYL-TERMINAL HYDROLASE"/>
    <property type="match status" value="1"/>
</dbReference>
<reference evidence="9" key="2">
    <citation type="submission" date="2021-09" db="EMBL/GenBank/DDBJ databases">
        <authorList>
            <person name="Jia N."/>
            <person name="Wang J."/>
            <person name="Shi W."/>
            <person name="Du L."/>
            <person name="Sun Y."/>
            <person name="Zhan W."/>
            <person name="Jiang J."/>
            <person name="Wang Q."/>
            <person name="Zhang B."/>
            <person name="Ji P."/>
            <person name="Sakyi L.B."/>
            <person name="Cui X."/>
            <person name="Yuan T."/>
            <person name="Jiang B."/>
            <person name="Yang W."/>
            <person name="Lam T.T.-Y."/>
            <person name="Chang Q."/>
            <person name="Ding S."/>
            <person name="Wang X."/>
            <person name="Zhu J."/>
            <person name="Ruan X."/>
            <person name="Zhao L."/>
            <person name="Wei J."/>
            <person name="Que T."/>
            <person name="Du C."/>
            <person name="Cheng J."/>
            <person name="Dai P."/>
            <person name="Han X."/>
            <person name="Huang E."/>
            <person name="Gao Y."/>
            <person name="Liu J."/>
            <person name="Shao H."/>
            <person name="Ye R."/>
            <person name="Li L."/>
            <person name="Wei W."/>
            <person name="Wang X."/>
            <person name="Wang C."/>
            <person name="Huo Q."/>
            <person name="Li W."/>
            <person name="Guo W."/>
            <person name="Chen H."/>
            <person name="Chen S."/>
            <person name="Zhou L."/>
            <person name="Zhou L."/>
            <person name="Ni X."/>
            <person name="Tian J."/>
            <person name="Zhou Y."/>
            <person name="Sheng Y."/>
            <person name="Liu T."/>
            <person name="Pan Y."/>
            <person name="Xia L."/>
            <person name="Li J."/>
            <person name="Zhao F."/>
            <person name="Cao W."/>
        </authorList>
    </citation>
    <scope>NUCLEOTIDE SEQUENCE</scope>
    <source>
        <strain evidence="9">Rsan-2018</strain>
        <tissue evidence="9">Larvae</tissue>
    </source>
</reference>
<sequence>MDTRPLELVNRGNYCFANATLQAIFRIPTLLDELDRCCDNEEIKATQEERKFATGFSNLQRACLHSNKFCNNEQESFLDVCREYLPYLFAKQQEQEQQDAAELALSLLSLLSDIMNRNRFADGSLGIDEPPFYSTTSIATVDGETAQYIRSCAHRKWQLYEDLHRSPVESVITGQLVIVGQCSICLRVKVQNETFSILPVPCDSKQTNKSVLSLEDMIDTLRTTNGMTGEDDGIAYGTVCNIVGHRQWRRREVLGHLNKALVIQIMRFAFDTSSKDSVKVTTPVSIPNNLTIASTEESAPLKYRLFAAVLHLGGRSTSSGHYIAYAVDNRCGGWWCFNDDAAVNAVVDIDAEMKKPSFLQNAYMLFYERC</sequence>
<dbReference type="EC" id="3.4.19.12" evidence="3"/>
<dbReference type="Proteomes" id="UP000821837">
    <property type="component" value="Chromosome 6"/>
</dbReference>
<dbReference type="GO" id="GO:0004843">
    <property type="term" value="F:cysteine-type deubiquitinase activity"/>
    <property type="evidence" value="ECO:0007669"/>
    <property type="project" value="UniProtKB-EC"/>
</dbReference>
<dbReference type="PANTHER" id="PTHR24006:SF687">
    <property type="entry name" value="UBIQUITIN CARBOXYL-TERMINAL HYDROLASE 10"/>
    <property type="match status" value="1"/>
</dbReference>
<organism evidence="9 10">
    <name type="scientific">Rhipicephalus sanguineus</name>
    <name type="common">Brown dog tick</name>
    <name type="synonym">Ixodes sanguineus</name>
    <dbReference type="NCBI Taxonomy" id="34632"/>
    <lineage>
        <taxon>Eukaryota</taxon>
        <taxon>Metazoa</taxon>
        <taxon>Ecdysozoa</taxon>
        <taxon>Arthropoda</taxon>
        <taxon>Chelicerata</taxon>
        <taxon>Arachnida</taxon>
        <taxon>Acari</taxon>
        <taxon>Parasitiformes</taxon>
        <taxon>Ixodida</taxon>
        <taxon>Ixodoidea</taxon>
        <taxon>Ixodidae</taxon>
        <taxon>Rhipicephalinae</taxon>
        <taxon>Rhipicephalus</taxon>
        <taxon>Rhipicephalus</taxon>
    </lineage>
</organism>
<keyword evidence="4" id="KW-0645">Protease</keyword>
<dbReference type="Pfam" id="PF00443">
    <property type="entry name" value="UCH"/>
    <property type="match status" value="1"/>
</dbReference>